<dbReference type="GO" id="GO:0006355">
    <property type="term" value="P:regulation of DNA-templated transcription"/>
    <property type="evidence" value="ECO:0007669"/>
    <property type="project" value="InterPro"/>
</dbReference>
<evidence type="ECO:0000256" key="11">
    <source>
        <dbReference type="SAM" id="Coils"/>
    </source>
</evidence>
<dbReference type="InterPro" id="IPR038190">
    <property type="entry name" value="SRI_sf"/>
</dbReference>
<evidence type="ECO:0000256" key="3">
    <source>
        <dbReference type="ARBA" id="ARBA00012178"/>
    </source>
</evidence>
<evidence type="ECO:0000256" key="4">
    <source>
        <dbReference type="ARBA" id="ARBA00022454"/>
    </source>
</evidence>
<dbReference type="OMA" id="THKGIKE"/>
<feature type="compositionally biased region" description="Low complexity" evidence="12">
    <location>
        <begin position="251"/>
        <end position="267"/>
    </location>
</feature>
<dbReference type="HOGENOM" id="CLU_246694_0_0_1"/>
<dbReference type="PROSITE" id="PS50280">
    <property type="entry name" value="SET"/>
    <property type="match status" value="1"/>
</dbReference>
<dbReference type="Gene3D" id="1.10.1740.100">
    <property type="entry name" value="Set2, Rpb1 interacting domain"/>
    <property type="match status" value="1"/>
</dbReference>
<feature type="domain" description="SET" evidence="13">
    <location>
        <begin position="560"/>
        <end position="677"/>
    </location>
</feature>
<proteinExistence type="predicted"/>
<accession>T1IP88</accession>
<dbReference type="eggNOG" id="KOG4442">
    <property type="taxonomic scope" value="Eukaryota"/>
</dbReference>
<keyword evidence="11" id="KW-0175">Coiled coil</keyword>
<evidence type="ECO:0000259" key="15">
    <source>
        <dbReference type="PROSITE" id="PS51215"/>
    </source>
</evidence>
<keyword evidence="5" id="KW-0489">Methyltransferase</keyword>
<dbReference type="Proteomes" id="UP000014500">
    <property type="component" value="Unassembled WGS sequence"/>
</dbReference>
<protein>
    <recommendedName>
        <fullName evidence="3">[histone H3]-lysine(36) N-trimethyltransferase</fullName>
        <ecNumber evidence="3">2.1.1.359</ecNumber>
    </recommendedName>
</protein>
<dbReference type="PANTHER" id="PTHR46711:SF1">
    <property type="entry name" value="HISTONE-LYSINE N-METHYLTRANSFERASE SETD2"/>
    <property type="match status" value="1"/>
</dbReference>
<evidence type="ECO:0000256" key="1">
    <source>
        <dbReference type="ARBA" id="ARBA00004123"/>
    </source>
</evidence>
<dbReference type="Pfam" id="PF08236">
    <property type="entry name" value="SRI"/>
    <property type="match status" value="1"/>
</dbReference>
<feature type="domain" description="Post-SET" evidence="14">
    <location>
        <begin position="710"/>
        <end position="726"/>
    </location>
</feature>
<evidence type="ECO:0000256" key="10">
    <source>
        <dbReference type="ARBA" id="ARBA00023242"/>
    </source>
</evidence>
<evidence type="ECO:0000259" key="13">
    <source>
        <dbReference type="PROSITE" id="PS50280"/>
    </source>
</evidence>
<keyword evidence="17" id="KW-1185">Reference proteome</keyword>
<dbReference type="PROSITE" id="PS51215">
    <property type="entry name" value="AWS"/>
    <property type="match status" value="1"/>
</dbReference>
<dbReference type="Pfam" id="PF00856">
    <property type="entry name" value="SET"/>
    <property type="match status" value="1"/>
</dbReference>
<feature type="domain" description="AWS" evidence="15">
    <location>
        <begin position="505"/>
        <end position="558"/>
    </location>
</feature>
<dbReference type="CDD" id="cd00201">
    <property type="entry name" value="WW"/>
    <property type="match status" value="1"/>
</dbReference>
<dbReference type="SMART" id="SM00570">
    <property type="entry name" value="AWS"/>
    <property type="match status" value="1"/>
</dbReference>
<keyword evidence="10" id="KW-0539">Nucleus</keyword>
<comment type="subcellular location">
    <subcellularLocation>
        <location evidence="2">Chromosome</location>
    </subcellularLocation>
    <subcellularLocation>
        <location evidence="1">Nucleus</location>
    </subcellularLocation>
</comment>
<evidence type="ECO:0000256" key="5">
    <source>
        <dbReference type="ARBA" id="ARBA00022603"/>
    </source>
</evidence>
<reference evidence="17" key="1">
    <citation type="submission" date="2011-05" db="EMBL/GenBank/DDBJ databases">
        <authorList>
            <person name="Richards S.R."/>
            <person name="Qu J."/>
            <person name="Jiang H."/>
            <person name="Jhangiani S.N."/>
            <person name="Agravi P."/>
            <person name="Goodspeed R."/>
            <person name="Gross S."/>
            <person name="Mandapat C."/>
            <person name="Jackson L."/>
            <person name="Mathew T."/>
            <person name="Pu L."/>
            <person name="Thornton R."/>
            <person name="Saada N."/>
            <person name="Wilczek-Boney K.B."/>
            <person name="Lee S."/>
            <person name="Kovar C."/>
            <person name="Wu Y."/>
            <person name="Scherer S.E."/>
            <person name="Worley K.C."/>
            <person name="Muzny D.M."/>
            <person name="Gibbs R."/>
        </authorList>
    </citation>
    <scope>NUCLEOTIDE SEQUENCE</scope>
    <source>
        <strain evidence="17">Brora</strain>
    </source>
</reference>
<evidence type="ECO:0000313" key="17">
    <source>
        <dbReference type="Proteomes" id="UP000014500"/>
    </source>
</evidence>
<evidence type="ECO:0000256" key="9">
    <source>
        <dbReference type="ARBA" id="ARBA00023163"/>
    </source>
</evidence>
<dbReference type="Gene3D" id="2.170.270.10">
    <property type="entry name" value="SET domain"/>
    <property type="match status" value="1"/>
</dbReference>
<feature type="compositionally biased region" description="Low complexity" evidence="12">
    <location>
        <begin position="1433"/>
        <end position="1442"/>
    </location>
</feature>
<dbReference type="PROSITE" id="PS50868">
    <property type="entry name" value="POST_SET"/>
    <property type="match status" value="1"/>
</dbReference>
<dbReference type="SMART" id="SM00317">
    <property type="entry name" value="SET"/>
    <property type="match status" value="1"/>
</dbReference>
<feature type="compositionally biased region" description="Pro residues" evidence="12">
    <location>
        <begin position="1309"/>
        <end position="1326"/>
    </location>
</feature>
<dbReference type="GO" id="GO:0032259">
    <property type="term" value="P:methylation"/>
    <property type="evidence" value="ECO:0007669"/>
    <property type="project" value="UniProtKB-KW"/>
</dbReference>
<dbReference type="GO" id="GO:0005634">
    <property type="term" value="C:nucleus"/>
    <property type="evidence" value="ECO:0007669"/>
    <property type="project" value="UniProtKB-SubCell"/>
</dbReference>
<dbReference type="PhylomeDB" id="T1IP88"/>
<sequence length="1544" mass="174657">MHLVCCVSRVMFVGGSLCPRAVGRGGIGGSVLSACAIRRGSEAVISLEGRECASPVFFIGRIFVVKMAEDEDEYDPAFPTGDDDEEITVEIENVPKLCCDEVPLIVSDEVVVDATPISMKIEEVSLEQDLMNSQPIIVIAQEQIVQNEVVDEIIAADLSSEIVHESCVEMNDVTIDADGSSSQDVIAEEVLVTTEEEPASREEEKILPMGDPPLSLDCTSDSNCSSETWKTGMPNGEMCASPSPKDEEDSNSYSSPSKKSPPSVAPVKVKRSRGRPAGSTKTQLANSGGGGNNSTEGQEEEKNGKGQTRRRSSRIKSIEERKERQREIKEIEVKKKCEREDKLKLEMKMADPLRKDEERKETSTPNSAAEDGVFQPPCAPANGSTSPRVGKESPATGSAEEIFSRPEKVKSRWRRSSELERAETKTYPMSLSGLPNGFVNSGPDMSVCDMDKLRINSSTVKIDENEKDDDKVKAPVTPDKMPAFDEITSNIYRCDRKKSKSKKEVRRMVCDCTMMKEEIARGMVACGDDCLNRLLMIECGSRCQTGDFCSNKRFQQQIYAKIEPFKTEMKGWGLRALEDLPGGSFLIEYVGEVLESREFRKRVKEYARDNHQHYYFMALKSDEIIDATRMGNPSRFINHSCSPNCETQKWTVNGELRIGFFTRTFVAAGEELTFDYQFQRYGYEKTVLIRFLLLIFVLIGVCHVLNYSKEAQRCYCQSDMCRGFIGGSNNKQMPIKKEKQQREQIPRRKKIYEERRKESLEDMALEEEVERLNRKGGLKNREHTLTLSRLMVRAEDPELRMALLKILQRAPFVENYRASLSEAVPGLPRTVAAVELDGGREQRRGGGRVEDADSADVADPPHQQQDHSDGQQGPFRRPEVGRAERRSTRGEGGERDERFHDDERRHDYQRGDDCERDDHGGGRCDDSERAGTGAEEEEEEETLKEAVVQMEVDEVKREEISDSEKEKEESEIKPNDDLKLIEESCEVIMAVEEVKMEIDEVPVRVPEEVKAVEEVKTEPVGEIKIEEVVVEEVKAEEMIVDEEKVAEETVAVKKEVVEDPIVVATSPQRALLLANLASELLDAWSSLKEAYRIPKREQNQTRREHEREADRRSKERETDRDRDDDDRDYDRYDRRRSPDKDHYRHREKRGYHDSDPPSEHKFKKRIRSVVMLSPGYSPMSRISKEERRHLFELKVQQEEAEEAMRKQHEEYMRQQQEAADAEAAAVLEAEAIAALSADPMLGMYYNQDYPPPPEFFTTPAPTIVYGPPPPAPTPMPVAPPVNCEPPVPGEEDLPPPVDENGLPIEQPIAYPPPGVVYPPPPQPQPVYSPVDVQPEVLVPIHQPFLGPEAQLPPMFYQIGPPGEELDSPGRPPTTIIQIPLTDEVHAEGRVYYYHTKLRQPQWEPPPLEDEDESEGGGDTPTIDEPKVVKKRSTTTAAADTSSENAKRLKESFRSKMSLFMVQCLNPYQKRDCKLGRITSKDDFKHLARKLTHFVLAKELKHCRKIEELEISDNVKHKAKDFVRKYMGKFGPIYRKNASPKDDGV</sequence>
<feature type="compositionally biased region" description="Acidic residues" evidence="12">
    <location>
        <begin position="1406"/>
        <end position="1415"/>
    </location>
</feature>
<feature type="compositionally biased region" description="Basic and acidic residues" evidence="12">
    <location>
        <begin position="837"/>
        <end position="851"/>
    </location>
</feature>
<feature type="compositionally biased region" description="Polar residues" evidence="12">
    <location>
        <begin position="217"/>
        <end position="229"/>
    </location>
</feature>
<feature type="compositionally biased region" description="Basic and acidic residues" evidence="12">
    <location>
        <begin position="953"/>
        <end position="978"/>
    </location>
</feature>
<feature type="region of interest" description="Disordered" evidence="12">
    <location>
        <begin position="1095"/>
        <end position="1165"/>
    </location>
</feature>
<feature type="region of interest" description="Disordered" evidence="12">
    <location>
        <begin position="836"/>
        <end position="978"/>
    </location>
</feature>
<dbReference type="PANTHER" id="PTHR46711">
    <property type="entry name" value="HISTONE-LYSINE N-METHYLTRANSFERASE SETD2"/>
    <property type="match status" value="1"/>
</dbReference>
<keyword evidence="9" id="KW-0804">Transcription</keyword>
<dbReference type="CDD" id="cd19172">
    <property type="entry name" value="SET_SETD2"/>
    <property type="match status" value="1"/>
</dbReference>
<dbReference type="InterPro" id="IPR013257">
    <property type="entry name" value="SRI"/>
</dbReference>
<name>T1IP88_STRMM</name>
<dbReference type="SUPFAM" id="SSF82199">
    <property type="entry name" value="SET domain"/>
    <property type="match status" value="1"/>
</dbReference>
<keyword evidence="6" id="KW-0808">Transferase</keyword>
<dbReference type="Pfam" id="PF17907">
    <property type="entry name" value="AWS"/>
    <property type="match status" value="1"/>
</dbReference>
<reference evidence="16" key="2">
    <citation type="submission" date="2015-02" db="UniProtKB">
        <authorList>
            <consortium name="EnsemblMetazoa"/>
        </authorList>
    </citation>
    <scope>IDENTIFICATION</scope>
</reference>
<feature type="region of interest" description="Disordered" evidence="12">
    <location>
        <begin position="1400"/>
        <end position="1446"/>
    </location>
</feature>
<feature type="compositionally biased region" description="Basic and acidic residues" evidence="12">
    <location>
        <begin position="1095"/>
        <end position="1121"/>
    </location>
</feature>
<feature type="coiled-coil region" evidence="11">
    <location>
        <begin position="1190"/>
        <end position="1224"/>
    </location>
</feature>
<dbReference type="InterPro" id="IPR042294">
    <property type="entry name" value="SETD2_animal"/>
</dbReference>
<dbReference type="GO" id="GO:0005694">
    <property type="term" value="C:chromosome"/>
    <property type="evidence" value="ECO:0007669"/>
    <property type="project" value="UniProtKB-SubCell"/>
</dbReference>
<evidence type="ECO:0000256" key="6">
    <source>
        <dbReference type="ARBA" id="ARBA00022679"/>
    </source>
</evidence>
<dbReference type="STRING" id="126957.T1IP88"/>
<dbReference type="EnsemblMetazoa" id="SMAR002837-RA">
    <property type="protein sequence ID" value="SMAR002837-PA"/>
    <property type="gene ID" value="SMAR002837"/>
</dbReference>
<feature type="region of interest" description="Disordered" evidence="12">
    <location>
        <begin position="193"/>
        <end position="409"/>
    </location>
</feature>
<evidence type="ECO:0000256" key="12">
    <source>
        <dbReference type="SAM" id="MobiDB-lite"/>
    </source>
</evidence>
<dbReference type="InterPro" id="IPR046341">
    <property type="entry name" value="SET_dom_sf"/>
</dbReference>
<feature type="compositionally biased region" description="Basic and acidic residues" evidence="12">
    <location>
        <begin position="876"/>
        <end position="929"/>
    </location>
</feature>
<dbReference type="GO" id="GO:0140955">
    <property type="term" value="F:histone H3K36 trimethyltransferase activity"/>
    <property type="evidence" value="ECO:0007669"/>
    <property type="project" value="UniProtKB-EC"/>
</dbReference>
<feature type="compositionally biased region" description="Basic and acidic residues" evidence="12">
    <location>
        <begin position="1128"/>
        <end position="1160"/>
    </location>
</feature>
<keyword evidence="7" id="KW-0949">S-adenosyl-L-methionine</keyword>
<evidence type="ECO:0000256" key="2">
    <source>
        <dbReference type="ARBA" id="ARBA00004286"/>
    </source>
</evidence>
<dbReference type="EC" id="2.1.1.359" evidence="3"/>
<organism evidence="16 17">
    <name type="scientific">Strigamia maritima</name>
    <name type="common">European centipede</name>
    <name type="synonym">Geophilus maritimus</name>
    <dbReference type="NCBI Taxonomy" id="126957"/>
    <lineage>
        <taxon>Eukaryota</taxon>
        <taxon>Metazoa</taxon>
        <taxon>Ecdysozoa</taxon>
        <taxon>Arthropoda</taxon>
        <taxon>Myriapoda</taxon>
        <taxon>Chilopoda</taxon>
        <taxon>Pleurostigmophora</taxon>
        <taxon>Geophilomorpha</taxon>
        <taxon>Linotaeniidae</taxon>
        <taxon>Strigamia</taxon>
    </lineage>
</organism>
<evidence type="ECO:0000256" key="7">
    <source>
        <dbReference type="ARBA" id="ARBA00022691"/>
    </source>
</evidence>
<dbReference type="InterPro" id="IPR044437">
    <property type="entry name" value="SETD2/Set2_SET"/>
</dbReference>
<evidence type="ECO:0000313" key="16">
    <source>
        <dbReference type="EnsemblMetazoa" id="SMAR002837-PA"/>
    </source>
</evidence>
<dbReference type="InterPro" id="IPR001202">
    <property type="entry name" value="WW_dom"/>
</dbReference>
<dbReference type="InterPro" id="IPR003616">
    <property type="entry name" value="Post-SET_dom"/>
</dbReference>
<evidence type="ECO:0000259" key="14">
    <source>
        <dbReference type="PROSITE" id="PS50868"/>
    </source>
</evidence>
<feature type="region of interest" description="Disordered" evidence="12">
    <location>
        <begin position="1287"/>
        <end position="1328"/>
    </location>
</feature>
<dbReference type="InterPro" id="IPR006560">
    <property type="entry name" value="AWS_dom"/>
</dbReference>
<keyword evidence="4" id="KW-0158">Chromosome</keyword>
<evidence type="ECO:0000256" key="8">
    <source>
        <dbReference type="ARBA" id="ARBA00023015"/>
    </source>
</evidence>
<dbReference type="InterPro" id="IPR001214">
    <property type="entry name" value="SET_dom"/>
</dbReference>
<dbReference type="Gene3D" id="2.20.70.10">
    <property type="match status" value="1"/>
</dbReference>
<keyword evidence="8" id="KW-0805">Transcription regulation</keyword>
<dbReference type="EMBL" id="JH431251">
    <property type="status" value="NOT_ANNOTATED_CDS"/>
    <property type="molecule type" value="Genomic_DNA"/>
</dbReference>
<feature type="compositionally biased region" description="Basic and acidic residues" evidence="12">
    <location>
        <begin position="316"/>
        <end position="362"/>
    </location>
</feature>